<name>A0A7J6LTV7_PERCH</name>
<comment type="caution">
    <text evidence="1">The sequence shown here is derived from an EMBL/GenBank/DDBJ whole genome shotgun (WGS) entry which is preliminary data.</text>
</comment>
<evidence type="ECO:0000313" key="2">
    <source>
        <dbReference type="Proteomes" id="UP000591131"/>
    </source>
</evidence>
<dbReference type="OrthoDB" id="414124at2759"/>
<dbReference type="GO" id="GO:0000963">
    <property type="term" value="P:mitochondrial RNA processing"/>
    <property type="evidence" value="ECO:0007669"/>
    <property type="project" value="TreeGrafter"/>
</dbReference>
<dbReference type="AlphaFoldDB" id="A0A7J6LTV7"/>
<dbReference type="GO" id="GO:0035770">
    <property type="term" value="C:ribonucleoprotein granule"/>
    <property type="evidence" value="ECO:0007669"/>
    <property type="project" value="TreeGrafter"/>
</dbReference>
<dbReference type="GO" id="GO:0044528">
    <property type="term" value="P:regulation of mitochondrial mRNA stability"/>
    <property type="evidence" value="ECO:0007669"/>
    <property type="project" value="TreeGrafter"/>
</dbReference>
<evidence type="ECO:0000313" key="1">
    <source>
        <dbReference type="EMBL" id="KAF4662586.1"/>
    </source>
</evidence>
<dbReference type="PANTHER" id="PTHR21228">
    <property type="entry name" value="FAST LEU-RICH DOMAIN-CONTAINING"/>
    <property type="match status" value="1"/>
</dbReference>
<proteinExistence type="predicted"/>
<organism evidence="1 2">
    <name type="scientific">Perkinsus chesapeaki</name>
    <name type="common">Clam parasite</name>
    <name type="synonym">Perkinsus andrewsi</name>
    <dbReference type="NCBI Taxonomy" id="330153"/>
    <lineage>
        <taxon>Eukaryota</taxon>
        <taxon>Sar</taxon>
        <taxon>Alveolata</taxon>
        <taxon>Perkinsozoa</taxon>
        <taxon>Perkinsea</taxon>
        <taxon>Perkinsida</taxon>
        <taxon>Perkinsidae</taxon>
        <taxon>Perkinsus</taxon>
    </lineage>
</organism>
<dbReference type="GO" id="GO:0003723">
    <property type="term" value="F:RNA binding"/>
    <property type="evidence" value="ECO:0007669"/>
    <property type="project" value="TreeGrafter"/>
</dbReference>
<dbReference type="GO" id="GO:0005759">
    <property type="term" value="C:mitochondrial matrix"/>
    <property type="evidence" value="ECO:0007669"/>
    <property type="project" value="TreeGrafter"/>
</dbReference>
<reference evidence="1 2" key="1">
    <citation type="submission" date="2020-04" db="EMBL/GenBank/DDBJ databases">
        <title>Perkinsus chesapeaki whole genome sequence.</title>
        <authorList>
            <person name="Bogema D.R."/>
        </authorList>
    </citation>
    <scope>NUCLEOTIDE SEQUENCE [LARGE SCALE GENOMIC DNA]</scope>
    <source>
        <strain evidence="1">ATCC PRA-425</strain>
    </source>
</reference>
<dbReference type="Proteomes" id="UP000591131">
    <property type="component" value="Unassembled WGS sequence"/>
</dbReference>
<sequence length="969" mass="107763">MSGQKFERVWPPSYIDLKCIFNLEFDGTSYEQYLAVMLAVVDSSVHYFTEDYVFQEKVPRWQEADKKELHPPSGTDRNRFDGVSPSIQELIRKVGDKYPLDMNFWRKYKSVPAMANVRDKDAILEILDNFAKIHRKHIYLFQRLKHTIVADMDHWNAPELAKVCASWAQLGFLTDRFTAEMSDRVVKTVGMCDTEALARLLDAYASTRTRHLRAPLKALAEASLAKIDLFSPQQLCLHCSSFARLNLAYEPIFDAIANRLCDSGEEALSVIAMAPEDSDPLAVLSVAAPGSIYSARDIALAAYSFGKLEGVDPTQQQQQQQQQTIIMGPTKGHQQEIANRAFDALAVLATLVLRDCTARELQMLATGFDRHRHHTPADQRKPFNSDLLRAMSTQAKRRIAQFSAESLVLFLRSFSNLCADSPDRDELMDVLLSRVSTHLPRAVATFKAIDLVTTLQVYARQGSKHSEVAGLLADSVVAKKSDLTPTDWVSVIHSVAAMNGPMSSVMKAARREGNDLIGKLKTPQLVTIITSCCGARYYRVDDLLPFIMELKSRTLHMPYASATDADTAAMIFIALSRMELPNNSSLDNSDVDDESRLLSLDNSLGLLAWLMPRLTSPGGGRPSAKLAEEVLECIADMDQADFREAAGGAEEVTCLAGEMLTAVRADSRGFSARPNSGAKRNSNFDYFSTDSSVGGDGNDDETLIRAAVIPGSFPKMLFFNGLLIIAFVYSSVAFTVPSGKYCSSVIEKYESQVVFTKDKIAVTLVGETATVAIFPTTYNLDKSSGLITIHAEELSRDAHKTFPFVEHMWMLKYDADEKEIHLHLRGGPAEYLTFTRRKCKSSSNLEGIMDHGFVRQLFDTPEVNGVFCSSVAQQLKYVTARFSFPAAVHNYSAILRSKGARVLLSNIKYKVGAAQGGTYRIFSEGIDDEPRIPEYPFLDYHMRLFYNGDLMMSDDDTHPTPLVFKPGKC</sequence>
<keyword evidence="2" id="KW-1185">Reference proteome</keyword>
<accession>A0A7J6LTV7</accession>
<protein>
    <submittedName>
        <fullName evidence="1">Uncharacterized protein</fullName>
    </submittedName>
</protein>
<dbReference type="PANTHER" id="PTHR21228:SF40">
    <property type="entry name" value="LD45607P"/>
    <property type="match status" value="1"/>
</dbReference>
<dbReference type="EMBL" id="JAAPAO010000342">
    <property type="protein sequence ID" value="KAF4662586.1"/>
    <property type="molecule type" value="Genomic_DNA"/>
</dbReference>
<gene>
    <name evidence="1" type="ORF">FOL47_006182</name>
</gene>
<dbReference type="InterPro" id="IPR050870">
    <property type="entry name" value="FAST_kinase"/>
</dbReference>